<dbReference type="CDD" id="cd00090">
    <property type="entry name" value="HTH_ARSR"/>
    <property type="match status" value="1"/>
</dbReference>
<dbReference type="Proteomes" id="UP000767854">
    <property type="component" value="Unassembled WGS sequence"/>
</dbReference>
<dbReference type="GO" id="GO:0003677">
    <property type="term" value="F:DNA binding"/>
    <property type="evidence" value="ECO:0007669"/>
    <property type="project" value="UniProtKB-KW"/>
</dbReference>
<protein>
    <submittedName>
        <fullName evidence="5">DNA-binding MarR family transcriptional regulator</fullName>
    </submittedName>
</protein>
<evidence type="ECO:0000256" key="1">
    <source>
        <dbReference type="ARBA" id="ARBA00023015"/>
    </source>
</evidence>
<dbReference type="SUPFAM" id="SSF46785">
    <property type="entry name" value="Winged helix' DNA-binding domain"/>
    <property type="match status" value="1"/>
</dbReference>
<dbReference type="Pfam" id="PF01047">
    <property type="entry name" value="MarR"/>
    <property type="match status" value="1"/>
</dbReference>
<gene>
    <name evidence="5" type="ORF">JOC49_001554</name>
</gene>
<keyword evidence="1" id="KW-0805">Transcription regulation</keyword>
<dbReference type="InterPro" id="IPR011991">
    <property type="entry name" value="ArsR-like_HTH"/>
</dbReference>
<proteinExistence type="predicted"/>
<dbReference type="PANTHER" id="PTHR42756">
    <property type="entry name" value="TRANSCRIPTIONAL REGULATOR, MARR"/>
    <property type="match status" value="1"/>
</dbReference>
<dbReference type="SMART" id="SM00347">
    <property type="entry name" value="HTH_MARR"/>
    <property type="match status" value="1"/>
</dbReference>
<dbReference type="InterPro" id="IPR036390">
    <property type="entry name" value="WH_DNA-bd_sf"/>
</dbReference>
<dbReference type="Gene3D" id="1.10.10.10">
    <property type="entry name" value="Winged helix-like DNA-binding domain superfamily/Winged helix DNA-binding domain"/>
    <property type="match status" value="1"/>
</dbReference>
<evidence type="ECO:0000259" key="4">
    <source>
        <dbReference type="PROSITE" id="PS50995"/>
    </source>
</evidence>
<dbReference type="RefSeq" id="WP_204664033.1">
    <property type="nucleotide sequence ID" value="NZ_JAFBDT010000011.1"/>
</dbReference>
<comment type="caution">
    <text evidence="5">The sequence shown here is derived from an EMBL/GenBank/DDBJ whole genome shotgun (WGS) entry which is preliminary data.</text>
</comment>
<keyword evidence="6" id="KW-1185">Reference proteome</keyword>
<dbReference type="PROSITE" id="PS50995">
    <property type="entry name" value="HTH_MARR_2"/>
    <property type="match status" value="1"/>
</dbReference>
<keyword evidence="2 5" id="KW-0238">DNA-binding</keyword>
<evidence type="ECO:0000256" key="3">
    <source>
        <dbReference type="ARBA" id="ARBA00023163"/>
    </source>
</evidence>
<dbReference type="PANTHER" id="PTHR42756:SF1">
    <property type="entry name" value="TRANSCRIPTIONAL REPRESSOR OF EMRAB OPERON"/>
    <property type="match status" value="1"/>
</dbReference>
<dbReference type="InterPro" id="IPR000835">
    <property type="entry name" value="HTH_MarR-typ"/>
</dbReference>
<name>A0ABS2MRH6_9FIRM</name>
<dbReference type="EMBL" id="JAFBDT010000011">
    <property type="protein sequence ID" value="MBM7562011.1"/>
    <property type="molecule type" value="Genomic_DNA"/>
</dbReference>
<keyword evidence="3" id="KW-0804">Transcription</keyword>
<sequence length="157" mass="18192">MKNNNKKIKNIIKQVMIFNDFYEEVIQSSLIKNQNQAVSKLEFRLLHTVYRHKKLMISEIADLLNISLPNCSRYVKTAIEDGYIKKQIDSDDKRVYYVTLTDKGVNIVESTLSGFTDEMSQQFNGLDLTSLDRLNQSFCDLNSAIQDTIKPTHSKRH</sequence>
<dbReference type="InterPro" id="IPR036388">
    <property type="entry name" value="WH-like_DNA-bd_sf"/>
</dbReference>
<organism evidence="5 6">
    <name type="scientific">Fusibacter tunisiensis</name>
    <dbReference type="NCBI Taxonomy" id="1008308"/>
    <lineage>
        <taxon>Bacteria</taxon>
        <taxon>Bacillati</taxon>
        <taxon>Bacillota</taxon>
        <taxon>Clostridia</taxon>
        <taxon>Eubacteriales</taxon>
        <taxon>Eubacteriales Family XII. Incertae Sedis</taxon>
        <taxon>Fusibacter</taxon>
    </lineage>
</organism>
<evidence type="ECO:0000313" key="6">
    <source>
        <dbReference type="Proteomes" id="UP000767854"/>
    </source>
</evidence>
<reference evidence="5 6" key="1">
    <citation type="submission" date="2021-01" db="EMBL/GenBank/DDBJ databases">
        <title>Genomic Encyclopedia of Type Strains, Phase IV (KMG-IV): sequencing the most valuable type-strain genomes for metagenomic binning, comparative biology and taxonomic classification.</title>
        <authorList>
            <person name="Goeker M."/>
        </authorList>
    </citation>
    <scope>NUCLEOTIDE SEQUENCE [LARGE SCALE GENOMIC DNA]</scope>
    <source>
        <strain evidence="5 6">DSM 24436</strain>
    </source>
</reference>
<accession>A0ABS2MRH6</accession>
<feature type="domain" description="HTH marR-type" evidence="4">
    <location>
        <begin position="1"/>
        <end position="143"/>
    </location>
</feature>
<evidence type="ECO:0000313" key="5">
    <source>
        <dbReference type="EMBL" id="MBM7562011.1"/>
    </source>
</evidence>
<evidence type="ECO:0000256" key="2">
    <source>
        <dbReference type="ARBA" id="ARBA00023125"/>
    </source>
</evidence>